<proteinExistence type="predicted"/>
<gene>
    <name evidence="1" type="ORF">S12H4_55389</name>
</gene>
<protein>
    <submittedName>
        <fullName evidence="1">Uncharacterized protein</fullName>
    </submittedName>
</protein>
<comment type="caution">
    <text evidence="1">The sequence shown here is derived from an EMBL/GenBank/DDBJ whole genome shotgun (WGS) entry which is preliminary data.</text>
</comment>
<dbReference type="AlphaFoldDB" id="X1VU40"/>
<sequence length="47" mass="5153">MDNQNLPIIVKGCNGSLTIQLDDVFAKKMSMLIEGINSKMTAKELAK</sequence>
<feature type="non-terminal residue" evidence="1">
    <location>
        <position position="47"/>
    </location>
</feature>
<dbReference type="EMBL" id="BARW01035527">
    <property type="protein sequence ID" value="GAJ21056.1"/>
    <property type="molecule type" value="Genomic_DNA"/>
</dbReference>
<reference evidence="1" key="1">
    <citation type="journal article" date="2014" name="Front. Microbiol.">
        <title>High frequency of phylogenetically diverse reductive dehalogenase-homologous genes in deep subseafloor sedimentary metagenomes.</title>
        <authorList>
            <person name="Kawai M."/>
            <person name="Futagami T."/>
            <person name="Toyoda A."/>
            <person name="Takaki Y."/>
            <person name="Nishi S."/>
            <person name="Hori S."/>
            <person name="Arai W."/>
            <person name="Tsubouchi T."/>
            <person name="Morono Y."/>
            <person name="Uchiyama I."/>
            <person name="Ito T."/>
            <person name="Fujiyama A."/>
            <person name="Inagaki F."/>
            <person name="Takami H."/>
        </authorList>
    </citation>
    <scope>NUCLEOTIDE SEQUENCE</scope>
    <source>
        <strain evidence="1">Expedition CK06-06</strain>
    </source>
</reference>
<organism evidence="1">
    <name type="scientific">marine sediment metagenome</name>
    <dbReference type="NCBI Taxonomy" id="412755"/>
    <lineage>
        <taxon>unclassified sequences</taxon>
        <taxon>metagenomes</taxon>
        <taxon>ecological metagenomes</taxon>
    </lineage>
</organism>
<name>X1VU40_9ZZZZ</name>
<evidence type="ECO:0000313" key="1">
    <source>
        <dbReference type="EMBL" id="GAJ21056.1"/>
    </source>
</evidence>
<accession>X1VU40</accession>